<dbReference type="OMA" id="NWQAPNL"/>
<dbReference type="GeneID" id="39732725"/>
<accession>A0A1J1GWB6</accession>
<dbReference type="InterPro" id="IPR032675">
    <property type="entry name" value="LRR_dom_sf"/>
</dbReference>
<evidence type="ECO:0000313" key="1">
    <source>
        <dbReference type="EMBL" id="CRG96613.1"/>
    </source>
</evidence>
<comment type="caution">
    <text evidence="1">The sequence shown here is derived from an EMBL/GenBank/DDBJ whole genome shotgun (WGS) entry which is preliminary data.</text>
</comment>
<keyword evidence="2" id="KW-1185">Reference proteome</keyword>
<sequence length="342" mass="41286">MEENIINENFILEDKKNNRNFLFFEKPHDIDNCINIILNFKKLKINNEENFSQIINIYKNNIIRDIIKIQKKLDLIINNSLNNDNNKKELIIQWELDLSHNYFKEISIDNILSILIEKNIIKEKENIFHINNLKTLNLRKNCLTKFPYINKYKLNNLINLCISHNDINEIIFNKNNIDNSNNFVAKINHDNNEGILNELIPNLKNIYLQNNKIESFLFLRYLFNHHREITNINISFNKISHLNHLPSLKNLKYLDVSFNTLLYYDYEDNEYKNINVKELEYFCNNENTDLHKNNDFIFHNFLLTLKNYFPNLKNINTKNTLIYNLIKYNIKKKKKNSIYFPF</sequence>
<dbReference type="Gene3D" id="3.80.10.10">
    <property type="entry name" value="Ribonuclease Inhibitor"/>
    <property type="match status" value="1"/>
</dbReference>
<dbReference type="RefSeq" id="XP_028529417.1">
    <property type="nucleotide sequence ID" value="XM_028672912.1"/>
</dbReference>
<name>A0A1J1GWB6_PLAGA</name>
<proteinExistence type="predicted"/>
<dbReference type="AlphaFoldDB" id="A0A1J1GWB6"/>
<dbReference type="InterPro" id="IPR001611">
    <property type="entry name" value="Leu-rich_rpt"/>
</dbReference>
<dbReference type="SUPFAM" id="SSF52058">
    <property type="entry name" value="L domain-like"/>
    <property type="match status" value="1"/>
</dbReference>
<dbReference type="OrthoDB" id="1055097at2759"/>
<protein>
    <submittedName>
        <fullName evidence="1">Leucine-rich repeat protein</fullName>
    </submittedName>
</protein>
<dbReference type="EMBL" id="CVMV01000070">
    <property type="protein sequence ID" value="CRG96613.1"/>
    <property type="molecule type" value="Genomic_DNA"/>
</dbReference>
<reference evidence="1" key="1">
    <citation type="submission" date="2015-04" db="EMBL/GenBank/DDBJ databases">
        <authorList>
            <consortium name="Pathogen Informatics"/>
        </authorList>
    </citation>
    <scope>NUCLEOTIDE SEQUENCE [LARGE SCALE GENOMIC DNA]</scope>
    <source>
        <strain evidence="1">8A</strain>
    </source>
</reference>
<dbReference type="PROSITE" id="PS51450">
    <property type="entry name" value="LRR"/>
    <property type="match status" value="2"/>
</dbReference>
<dbReference type="VEuPathDB" id="PlasmoDB:PGAL8A_00419300"/>
<organism evidence="1 2">
    <name type="scientific">Plasmodium gallinaceum</name>
    <dbReference type="NCBI Taxonomy" id="5849"/>
    <lineage>
        <taxon>Eukaryota</taxon>
        <taxon>Sar</taxon>
        <taxon>Alveolata</taxon>
        <taxon>Apicomplexa</taxon>
        <taxon>Aconoidasida</taxon>
        <taxon>Haemosporida</taxon>
        <taxon>Plasmodiidae</taxon>
        <taxon>Plasmodium</taxon>
        <taxon>Plasmodium (Haemamoeba)</taxon>
    </lineage>
</organism>
<gene>
    <name evidence="1" type="primary">LRR9</name>
    <name evidence="1" type="ORF">PGAL8A_00419300</name>
</gene>
<evidence type="ECO:0000313" key="2">
    <source>
        <dbReference type="Proteomes" id="UP000220797"/>
    </source>
</evidence>
<dbReference type="Proteomes" id="UP000220797">
    <property type="component" value="Unassembled WGS sequence"/>
</dbReference>